<comment type="caution">
    <text evidence="2">The sequence shown here is derived from an EMBL/GenBank/DDBJ whole genome shotgun (WGS) entry which is preliminary data.</text>
</comment>
<dbReference type="Proteomes" id="UP000435112">
    <property type="component" value="Unassembled WGS sequence"/>
</dbReference>
<evidence type="ECO:0000256" key="1">
    <source>
        <dbReference type="SAM" id="MobiDB-lite"/>
    </source>
</evidence>
<feature type="region of interest" description="Disordered" evidence="1">
    <location>
        <begin position="54"/>
        <end position="74"/>
    </location>
</feature>
<sequence length="74" mass="6926">MASARASGASLAASSSGSTDRGGAEGSPTSFKASIAARTASSKAPSVAGEFLAVPSSFGTGEESSPTETGPSSG</sequence>
<dbReference type="EMBL" id="QXFU01001931">
    <property type="protein sequence ID" value="KAE8993090.1"/>
    <property type="molecule type" value="Genomic_DNA"/>
</dbReference>
<evidence type="ECO:0000313" key="3">
    <source>
        <dbReference type="Proteomes" id="UP000435112"/>
    </source>
</evidence>
<evidence type="ECO:0000313" key="2">
    <source>
        <dbReference type="EMBL" id="KAE8993090.1"/>
    </source>
</evidence>
<accession>A0A6A3JEB5</accession>
<feature type="compositionally biased region" description="Low complexity" evidence="1">
    <location>
        <begin position="1"/>
        <end position="18"/>
    </location>
</feature>
<feature type="compositionally biased region" description="Low complexity" evidence="1">
    <location>
        <begin position="55"/>
        <end position="74"/>
    </location>
</feature>
<reference evidence="2 3" key="1">
    <citation type="submission" date="2018-09" db="EMBL/GenBank/DDBJ databases">
        <title>Genomic investigation of the strawberry pathogen Phytophthora fragariae indicates pathogenicity is determined by transcriptional variation in three key races.</title>
        <authorList>
            <person name="Adams T.M."/>
            <person name="Armitage A.D."/>
            <person name="Sobczyk M.K."/>
            <person name="Bates H.J."/>
            <person name="Dunwell J.M."/>
            <person name="Nellist C.F."/>
            <person name="Harrison R.J."/>
        </authorList>
    </citation>
    <scope>NUCLEOTIDE SEQUENCE [LARGE SCALE GENOMIC DNA]</scope>
    <source>
        <strain evidence="2 3">SCRP324</strain>
    </source>
</reference>
<dbReference type="AlphaFoldDB" id="A0A6A3JEB5"/>
<gene>
    <name evidence="2" type="ORF">PR002_g20347</name>
</gene>
<organism evidence="2 3">
    <name type="scientific">Phytophthora rubi</name>
    <dbReference type="NCBI Taxonomy" id="129364"/>
    <lineage>
        <taxon>Eukaryota</taxon>
        <taxon>Sar</taxon>
        <taxon>Stramenopiles</taxon>
        <taxon>Oomycota</taxon>
        <taxon>Peronosporomycetes</taxon>
        <taxon>Peronosporales</taxon>
        <taxon>Peronosporaceae</taxon>
        <taxon>Phytophthora</taxon>
    </lineage>
</organism>
<protein>
    <submittedName>
        <fullName evidence="2">Uncharacterized protein</fullName>
    </submittedName>
</protein>
<name>A0A6A3JEB5_9STRA</name>
<feature type="region of interest" description="Disordered" evidence="1">
    <location>
        <begin position="1"/>
        <end position="30"/>
    </location>
</feature>
<proteinExistence type="predicted"/>